<feature type="transmembrane region" description="Helical" evidence="1">
    <location>
        <begin position="6"/>
        <end position="28"/>
    </location>
</feature>
<keyword evidence="3" id="KW-1185">Reference proteome</keyword>
<dbReference type="AlphaFoldDB" id="A0A9N9VRP3"/>
<evidence type="ECO:0000313" key="3">
    <source>
        <dbReference type="Proteomes" id="UP000696573"/>
    </source>
</evidence>
<sequence>MIIDQVNQYCMAYLVLVVIGLFVTKLLANKYANGLNQVPGPRCEIVSQGSLKIGSRCNTDNLWTRLQLHKVRLLVRHSPKWNHSGGSKLKFHITVQQTINKSRVPLLTIFTS</sequence>
<evidence type="ECO:0000256" key="1">
    <source>
        <dbReference type="SAM" id="Phobius"/>
    </source>
</evidence>
<comment type="caution">
    <text evidence="2">The sequence shown here is derived from an EMBL/GenBank/DDBJ whole genome shotgun (WGS) entry which is preliminary data.</text>
</comment>
<name>A0A9N9VRP3_9HYPO</name>
<reference evidence="2" key="1">
    <citation type="submission" date="2021-10" db="EMBL/GenBank/DDBJ databases">
        <authorList>
            <person name="Piombo E."/>
        </authorList>
    </citation>
    <scope>NUCLEOTIDE SEQUENCE</scope>
</reference>
<organism evidence="2 3">
    <name type="scientific">Clonostachys rhizophaga</name>
    <dbReference type="NCBI Taxonomy" id="160324"/>
    <lineage>
        <taxon>Eukaryota</taxon>
        <taxon>Fungi</taxon>
        <taxon>Dikarya</taxon>
        <taxon>Ascomycota</taxon>
        <taxon>Pezizomycotina</taxon>
        <taxon>Sordariomycetes</taxon>
        <taxon>Hypocreomycetidae</taxon>
        <taxon>Hypocreales</taxon>
        <taxon>Bionectriaceae</taxon>
        <taxon>Clonostachys</taxon>
    </lineage>
</organism>
<dbReference type="Proteomes" id="UP000696573">
    <property type="component" value="Unassembled WGS sequence"/>
</dbReference>
<accession>A0A9N9VRP3</accession>
<evidence type="ECO:0000313" key="2">
    <source>
        <dbReference type="EMBL" id="CAH0028745.1"/>
    </source>
</evidence>
<dbReference type="EMBL" id="CABFNQ020000736">
    <property type="protein sequence ID" value="CAH0028745.1"/>
    <property type="molecule type" value="Genomic_DNA"/>
</dbReference>
<protein>
    <submittedName>
        <fullName evidence="2">Uncharacterized protein</fullName>
    </submittedName>
</protein>
<gene>
    <name evidence="2" type="ORF">CRHIZ90672A_00014300</name>
</gene>
<proteinExistence type="predicted"/>
<keyword evidence="1" id="KW-0812">Transmembrane</keyword>
<keyword evidence="1" id="KW-1133">Transmembrane helix</keyword>
<keyword evidence="1" id="KW-0472">Membrane</keyword>